<dbReference type="EMBL" id="CADCXV010000602">
    <property type="protein sequence ID" value="CAB0031014.1"/>
    <property type="molecule type" value="Genomic_DNA"/>
</dbReference>
<dbReference type="PANTHER" id="PTHR11545:SF3">
    <property type="entry name" value="LARGE RIBOSOMAL SUBUNIT PROTEIN UL13"/>
    <property type="match status" value="1"/>
</dbReference>
<comment type="similarity">
    <text evidence="1">Belongs to the universal ribosomal protein uL13 family.</text>
</comment>
<keyword evidence="5" id="KW-1015">Disulfide bond</keyword>
<dbReference type="InterPro" id="IPR036899">
    <property type="entry name" value="Ribosomal_uL13_sf"/>
</dbReference>
<keyword evidence="3" id="KW-0960">Knottin</keyword>
<dbReference type="AlphaFoldDB" id="A0A6H5I5H4"/>
<keyword evidence="2" id="KW-0929">Antimicrobial</keyword>
<dbReference type="Proteomes" id="UP000479190">
    <property type="component" value="Unassembled WGS sequence"/>
</dbReference>
<proteinExistence type="inferred from homology"/>
<dbReference type="GO" id="GO:0006412">
    <property type="term" value="P:translation"/>
    <property type="evidence" value="ECO:0007669"/>
    <property type="project" value="InterPro"/>
</dbReference>
<dbReference type="InterPro" id="IPR024206">
    <property type="entry name" value="Gurmarin/antimicrobial_peptd"/>
</dbReference>
<gene>
    <name evidence="7" type="ORF">TBRA_LOCUS2997</name>
</gene>
<dbReference type="GO" id="GO:0017148">
    <property type="term" value="P:negative regulation of translation"/>
    <property type="evidence" value="ECO:0007669"/>
    <property type="project" value="TreeGrafter"/>
</dbReference>
<evidence type="ECO:0000256" key="2">
    <source>
        <dbReference type="ARBA" id="ARBA00022529"/>
    </source>
</evidence>
<keyword evidence="8" id="KW-1185">Reference proteome</keyword>
<evidence type="ECO:0000256" key="1">
    <source>
        <dbReference type="ARBA" id="ARBA00006227"/>
    </source>
</evidence>
<keyword evidence="4" id="KW-0689">Ribosomal protein</keyword>
<dbReference type="InterPro" id="IPR009101">
    <property type="entry name" value="Gurmarin/antifun_pep"/>
</dbReference>
<dbReference type="GO" id="GO:0003735">
    <property type="term" value="F:structural constituent of ribosome"/>
    <property type="evidence" value="ECO:0007669"/>
    <property type="project" value="InterPro"/>
</dbReference>
<organism evidence="7 8">
    <name type="scientific">Trichogramma brassicae</name>
    <dbReference type="NCBI Taxonomy" id="86971"/>
    <lineage>
        <taxon>Eukaryota</taxon>
        <taxon>Metazoa</taxon>
        <taxon>Ecdysozoa</taxon>
        <taxon>Arthropoda</taxon>
        <taxon>Hexapoda</taxon>
        <taxon>Insecta</taxon>
        <taxon>Pterygota</taxon>
        <taxon>Neoptera</taxon>
        <taxon>Endopterygota</taxon>
        <taxon>Hymenoptera</taxon>
        <taxon>Apocrita</taxon>
        <taxon>Proctotrupomorpha</taxon>
        <taxon>Chalcidoidea</taxon>
        <taxon>Trichogrammatidae</taxon>
        <taxon>Trichogramma</taxon>
    </lineage>
</organism>
<dbReference type="PANTHER" id="PTHR11545">
    <property type="entry name" value="RIBOSOMAL PROTEIN L13"/>
    <property type="match status" value="1"/>
</dbReference>
<dbReference type="SUPFAM" id="SSF52161">
    <property type="entry name" value="Ribosomal protein L13"/>
    <property type="match status" value="1"/>
</dbReference>
<evidence type="ECO:0000313" key="7">
    <source>
        <dbReference type="EMBL" id="CAB0031014.1"/>
    </source>
</evidence>
<protein>
    <submittedName>
        <fullName evidence="7">Uncharacterized protein</fullName>
    </submittedName>
</protein>
<dbReference type="InterPro" id="IPR005822">
    <property type="entry name" value="Ribosomal_uL13"/>
</dbReference>
<keyword evidence="6" id="KW-0687">Ribonucleoprotein</keyword>
<dbReference type="Gene3D" id="3.90.1180.10">
    <property type="entry name" value="Ribosomal protein L13"/>
    <property type="match status" value="1"/>
</dbReference>
<dbReference type="GO" id="GO:0022625">
    <property type="term" value="C:cytosolic large ribosomal subunit"/>
    <property type="evidence" value="ECO:0007669"/>
    <property type="project" value="TreeGrafter"/>
</dbReference>
<evidence type="ECO:0000256" key="5">
    <source>
        <dbReference type="ARBA" id="ARBA00023157"/>
    </source>
</evidence>
<accession>A0A6H5I5H4</accession>
<evidence type="ECO:0000313" key="8">
    <source>
        <dbReference type="Proteomes" id="UP000479190"/>
    </source>
</evidence>
<reference evidence="7 8" key="1">
    <citation type="submission" date="2020-02" db="EMBL/GenBank/DDBJ databases">
        <authorList>
            <person name="Ferguson B K."/>
        </authorList>
    </citation>
    <scope>NUCLEOTIDE SEQUENCE [LARGE SCALE GENOMIC DNA]</scope>
</reference>
<sequence length="332" mass="36944">MIASAPSLLGAANHDECGLQISIMRFARLPVLQKNTYTTRVLTDTGRRSHLLQAKAGAAVGVGGPAGVVNAGSAGWKTRRRARSEHRYGHQSHEEEGVQRFQTGHFLRFLGCCHNDDGSECYGLHWQRRSLPTRWQYGQLLLWKLLQTARMGYGRLQINQLKEKATSTMAGFKSFSALLLLFVAAAVILVLQAPSAFACIGNGANCQPDGSLGNCCSGFCYKQVGWAMGDCRARMVPHKTARGKDALRRLKAYEGCPPPYDRRKRVVVPGAMRVMCLKPGRKYCHVGRLSHEVGWKYKAVVRTLENKRRVKSIMEVQKRNGLKVNISFIPFI</sequence>
<evidence type="ECO:0000256" key="3">
    <source>
        <dbReference type="ARBA" id="ARBA00022854"/>
    </source>
</evidence>
<dbReference type="OrthoDB" id="1882297at2759"/>
<evidence type="ECO:0000256" key="6">
    <source>
        <dbReference type="ARBA" id="ARBA00023274"/>
    </source>
</evidence>
<dbReference type="GO" id="GO:0003729">
    <property type="term" value="F:mRNA binding"/>
    <property type="evidence" value="ECO:0007669"/>
    <property type="project" value="TreeGrafter"/>
</dbReference>
<dbReference type="Pfam" id="PF11410">
    <property type="entry name" value="Antifungal_pept"/>
    <property type="match status" value="1"/>
</dbReference>
<dbReference type="SUPFAM" id="SSF57048">
    <property type="entry name" value="Gurmarin-like"/>
    <property type="match status" value="1"/>
</dbReference>
<evidence type="ECO:0000256" key="4">
    <source>
        <dbReference type="ARBA" id="ARBA00022980"/>
    </source>
</evidence>
<name>A0A6H5I5H4_9HYME</name>